<organism evidence="1 2">
    <name type="scientific">Metamycoplasma cloacale</name>
    <dbReference type="NCBI Taxonomy" id="92401"/>
    <lineage>
        <taxon>Bacteria</taxon>
        <taxon>Bacillati</taxon>
        <taxon>Mycoplasmatota</taxon>
        <taxon>Mycoplasmoidales</taxon>
        <taxon>Metamycoplasmataceae</taxon>
        <taxon>Metamycoplasma</taxon>
    </lineage>
</organism>
<dbReference type="Proteomes" id="UP000249865">
    <property type="component" value="Chromosome"/>
</dbReference>
<reference evidence="2" key="1">
    <citation type="submission" date="2018-06" db="EMBL/GenBank/DDBJ databases">
        <title>Complete genome sequences of Mycoplasma anatis, M. anseris and M. cloacale type strains.</title>
        <authorList>
            <person name="Grozner D."/>
            <person name="Forro B."/>
            <person name="Sulyok K.M."/>
            <person name="Marton S."/>
            <person name="Kreizinger Z."/>
            <person name="Banyai K."/>
            <person name="Gyuranecz M."/>
        </authorList>
    </citation>
    <scope>NUCLEOTIDE SEQUENCE [LARGE SCALE GENOMIC DNA]</scope>
    <source>
        <strain evidence="2">NCTC 10199</strain>
    </source>
</reference>
<dbReference type="RefSeq" id="WP_029330435.1">
    <property type="nucleotide sequence ID" value="NZ_CP030103.1"/>
</dbReference>
<evidence type="ECO:0000313" key="2">
    <source>
        <dbReference type="Proteomes" id="UP000249865"/>
    </source>
</evidence>
<gene>
    <name evidence="1" type="ORF">DK849_01385</name>
</gene>
<dbReference type="EMBL" id="CP030103">
    <property type="protein sequence ID" value="AWX42728.1"/>
    <property type="molecule type" value="Genomic_DNA"/>
</dbReference>
<accession>A0A2Z4LMS5</accession>
<dbReference type="AlphaFoldDB" id="A0A2Z4LMS5"/>
<name>A0A2Z4LMS5_9BACT</name>
<evidence type="ECO:0000313" key="1">
    <source>
        <dbReference type="EMBL" id="AWX42728.1"/>
    </source>
</evidence>
<keyword evidence="2" id="KW-1185">Reference proteome</keyword>
<dbReference type="KEGG" id="mclo:DK849_01385"/>
<sequence length="231" mass="26813">MHLKDVLLETTNEATMNSEPNLDNKFKTAIIVGIICTILTILLISLIIYLIKRKYKNNNQEVELFQEKITNELKEFSSNYNLTFFEKQTLTLNKKNKVRFNIPNAIVSQYGILFVEPIYSNNENIEANCVSRTWIRHHKKRDIQFPNPLLNLNSTIKNFSLIISDGIPVVGLYIIDSSMEKIELYNQPQHIVFADSIDLKTTLKNIFIELKKQLEKPIDINVIVQQIMDAK</sequence>
<proteinExistence type="predicted"/>
<protein>
    <submittedName>
        <fullName evidence="1">Uncharacterized protein</fullName>
    </submittedName>
</protein>